<organism evidence="3 4">
    <name type="scientific">Crassostrea virginica</name>
    <name type="common">Eastern oyster</name>
    <dbReference type="NCBI Taxonomy" id="6565"/>
    <lineage>
        <taxon>Eukaryota</taxon>
        <taxon>Metazoa</taxon>
        <taxon>Spiralia</taxon>
        <taxon>Lophotrochozoa</taxon>
        <taxon>Mollusca</taxon>
        <taxon>Bivalvia</taxon>
        <taxon>Autobranchia</taxon>
        <taxon>Pteriomorphia</taxon>
        <taxon>Ostreida</taxon>
        <taxon>Ostreoidea</taxon>
        <taxon>Ostreidae</taxon>
        <taxon>Crassostrea</taxon>
    </lineage>
</organism>
<dbReference type="RefSeq" id="XP_022322930.1">
    <property type="nucleotide sequence ID" value="XM_022467222.1"/>
</dbReference>
<dbReference type="GeneID" id="111124371"/>
<feature type="signal peptide" evidence="1">
    <location>
        <begin position="1"/>
        <end position="15"/>
    </location>
</feature>
<keyword evidence="1" id="KW-0732">Signal</keyword>
<evidence type="ECO:0000259" key="2">
    <source>
        <dbReference type="Pfam" id="PF12248"/>
    </source>
</evidence>
<keyword evidence="3" id="KW-1185">Reference proteome</keyword>
<dbReference type="OrthoDB" id="6044186at2759"/>
<dbReference type="Pfam" id="PF12248">
    <property type="entry name" value="Methyltransf_FA"/>
    <property type="match status" value="1"/>
</dbReference>
<feature type="chain" id="PRO_5034510014" evidence="1">
    <location>
        <begin position="16"/>
        <end position="163"/>
    </location>
</feature>
<evidence type="ECO:0000313" key="3">
    <source>
        <dbReference type="Proteomes" id="UP000694844"/>
    </source>
</evidence>
<reference evidence="4" key="1">
    <citation type="submission" date="2025-08" db="UniProtKB">
        <authorList>
            <consortium name="RefSeq"/>
        </authorList>
    </citation>
    <scope>IDENTIFICATION</scope>
    <source>
        <tissue evidence="4">Whole sample</tissue>
    </source>
</reference>
<proteinExistence type="predicted"/>
<sequence length="163" mass="18261">MIQLVILLLLYDVNAGNIDIATLDDKKYVELSRHCFTAADRSSWSFKVKASNDAHVALMSTQNLSDPLYEIVLGGWRNNKSCIRLKPQGDCLSPHYGAVLDNETYSLFWISWANGRISVGLLEVVGENTIMTYQHSNPYDVRFLAIMTGFGSAGEWRTPNGKK</sequence>
<evidence type="ECO:0000256" key="1">
    <source>
        <dbReference type="SAM" id="SignalP"/>
    </source>
</evidence>
<dbReference type="PANTHER" id="PTHR36695">
    <property type="entry name" value="AGAP008648-PA"/>
    <property type="match status" value="1"/>
</dbReference>
<protein>
    <submittedName>
        <fullName evidence="4">C3 and PZP-like alpha-2-macroglobulin domain-containing protein 8</fullName>
    </submittedName>
</protein>
<gene>
    <name evidence="4" type="primary">LOC111124371</name>
</gene>
<dbReference type="InterPro" id="IPR022041">
    <property type="entry name" value="Methyltransf_FA"/>
</dbReference>
<dbReference type="AlphaFoldDB" id="A0A8B8D5J3"/>
<dbReference type="Proteomes" id="UP000694844">
    <property type="component" value="Chromosome 3"/>
</dbReference>
<feature type="domain" description="Farnesoic acid O-methyl transferase" evidence="2">
    <location>
        <begin position="41"/>
        <end position="158"/>
    </location>
</feature>
<name>A0A8B8D5J3_CRAVI</name>
<evidence type="ECO:0000313" key="4">
    <source>
        <dbReference type="RefSeq" id="XP_022322930.1"/>
    </source>
</evidence>
<dbReference type="PANTHER" id="PTHR36695:SF12">
    <property type="entry name" value="AGAP008648-PA"/>
    <property type="match status" value="1"/>
</dbReference>
<dbReference type="KEGG" id="cvn:111124371"/>
<accession>A0A8B8D5J3</accession>